<dbReference type="Proteomes" id="UP000259030">
    <property type="component" value="Plasmid pDFI1"/>
</dbReference>
<sequence>MTPLQHTIENLKHRVQSTEHQAERTAVTHATKALAKQQAATAAMVAQHQKDLGQLQQDLADVHRRSSGGHFPWAWLILAGGAYALYRSNPAVREQVQDLLGRVKNAGEDAMTAVKEGDTSGAQGEARPLAVVEQVAAELEEKSRRGDAAEEQGR</sequence>
<accession>A0A221T069</accession>
<gene>
    <name evidence="1" type="ORF">DFI_14025</name>
</gene>
<organism evidence="1 2">
    <name type="scientific">Deinococcus ficus</name>
    <dbReference type="NCBI Taxonomy" id="317577"/>
    <lineage>
        <taxon>Bacteria</taxon>
        <taxon>Thermotogati</taxon>
        <taxon>Deinococcota</taxon>
        <taxon>Deinococci</taxon>
        <taxon>Deinococcales</taxon>
        <taxon>Deinococcaceae</taxon>
        <taxon>Deinococcus</taxon>
    </lineage>
</organism>
<dbReference type="RefSeq" id="WP_027463610.1">
    <property type="nucleotide sequence ID" value="NZ_CP021082.1"/>
</dbReference>
<dbReference type="KEGG" id="dfc:DFI_14025"/>
<reference evidence="1 2" key="1">
    <citation type="submission" date="2017-05" db="EMBL/GenBank/DDBJ databases">
        <title>The complete genome sequence of Deinococcus ficus isolated from the rhizosphere of the Ficus religiosa L. in Taiwan.</title>
        <authorList>
            <person name="Wu K.-M."/>
            <person name="Liao T.-L."/>
            <person name="Liu Y.-M."/>
            <person name="Young C.-C."/>
            <person name="Tsai S.-F."/>
        </authorList>
    </citation>
    <scope>NUCLEOTIDE SEQUENCE [LARGE SCALE GENOMIC DNA]</scope>
    <source>
        <strain evidence="1 2">CC-FR2-10</strain>
        <plasmid evidence="2">pdfi1</plasmid>
    </source>
</reference>
<keyword evidence="1" id="KW-0614">Plasmid</keyword>
<dbReference type="AlphaFoldDB" id="A0A221T069"/>
<dbReference type="EMBL" id="CP021082">
    <property type="protein sequence ID" value="ASN82307.1"/>
    <property type="molecule type" value="Genomic_DNA"/>
</dbReference>
<name>A0A221T069_9DEIO</name>
<evidence type="ECO:0000313" key="1">
    <source>
        <dbReference type="EMBL" id="ASN82307.1"/>
    </source>
</evidence>
<evidence type="ECO:0000313" key="2">
    <source>
        <dbReference type="Proteomes" id="UP000259030"/>
    </source>
</evidence>
<geneLocation type="plasmid" evidence="2">
    <name>pdfi1</name>
</geneLocation>
<keyword evidence="2" id="KW-1185">Reference proteome</keyword>
<proteinExistence type="predicted"/>
<protein>
    <submittedName>
        <fullName evidence="1">Uncharacterized protein</fullName>
    </submittedName>
</protein>